<dbReference type="PROSITE" id="PS51352">
    <property type="entry name" value="THIOREDOXIN_2"/>
    <property type="match status" value="1"/>
</dbReference>
<dbReference type="SUPFAM" id="SSF52833">
    <property type="entry name" value="Thioredoxin-like"/>
    <property type="match status" value="2"/>
</dbReference>
<reference evidence="3" key="1">
    <citation type="submission" date="2020-04" db="EMBL/GenBank/DDBJ databases">
        <authorList>
            <person name="Alioto T."/>
            <person name="Alioto T."/>
            <person name="Gomez Garrido J."/>
        </authorList>
    </citation>
    <scope>NUCLEOTIDE SEQUENCE</scope>
    <source>
        <strain evidence="3">A484AB</strain>
    </source>
</reference>
<evidence type="ECO:0000256" key="2">
    <source>
        <dbReference type="ARBA" id="ARBA00022729"/>
    </source>
</evidence>
<dbReference type="Pfam" id="PF00085">
    <property type="entry name" value="Thioredoxin"/>
    <property type="match status" value="2"/>
</dbReference>
<keyword evidence="4" id="KW-1185">Reference proteome</keyword>
<dbReference type="EMBL" id="CACRXK020018652">
    <property type="protein sequence ID" value="CAB4032744.1"/>
    <property type="molecule type" value="Genomic_DNA"/>
</dbReference>
<accession>A0A7D9LHB3</accession>
<comment type="similarity">
    <text evidence="1">Belongs to the protein disulfide isomerase family.</text>
</comment>
<evidence type="ECO:0000313" key="4">
    <source>
        <dbReference type="Proteomes" id="UP001152795"/>
    </source>
</evidence>
<dbReference type="Proteomes" id="UP001152795">
    <property type="component" value="Unassembled WGS sequence"/>
</dbReference>
<dbReference type="Gene3D" id="3.40.30.10">
    <property type="entry name" value="Glutaredoxin"/>
    <property type="match status" value="2"/>
</dbReference>
<dbReference type="InterPro" id="IPR036249">
    <property type="entry name" value="Thioredoxin-like_sf"/>
</dbReference>
<keyword evidence="2" id="KW-0732">Signal</keyword>
<name>A0A7D9LHB3_PARCT</name>
<gene>
    <name evidence="3" type="ORF">PACLA_8A045811</name>
</gene>
<dbReference type="InterPro" id="IPR051063">
    <property type="entry name" value="PDI"/>
</dbReference>
<protein>
    <submittedName>
        <fullName evidence="3">Thioredoxin domain-containing 5-like</fullName>
    </submittedName>
</protein>
<dbReference type="GO" id="GO:0003756">
    <property type="term" value="F:protein disulfide isomerase activity"/>
    <property type="evidence" value="ECO:0007669"/>
    <property type="project" value="TreeGrafter"/>
</dbReference>
<comment type="caution">
    <text evidence="3">The sequence shown here is derived from an EMBL/GenBank/DDBJ whole genome shotgun (WGS) entry which is preliminary data.</text>
</comment>
<dbReference type="GO" id="GO:0005783">
    <property type="term" value="C:endoplasmic reticulum"/>
    <property type="evidence" value="ECO:0007669"/>
    <property type="project" value="TreeGrafter"/>
</dbReference>
<evidence type="ECO:0000313" key="3">
    <source>
        <dbReference type="EMBL" id="CAB4032744.1"/>
    </source>
</evidence>
<dbReference type="PANTHER" id="PTHR45672">
    <property type="entry name" value="PROTEIN DISULFIDE-ISOMERASE C17H9.14C-RELATED"/>
    <property type="match status" value="1"/>
</dbReference>
<dbReference type="PANTHER" id="PTHR45672:SF3">
    <property type="entry name" value="THIOREDOXIN DOMAIN-CONTAINING PROTEIN 5"/>
    <property type="match status" value="1"/>
</dbReference>
<evidence type="ECO:0000256" key="1">
    <source>
        <dbReference type="ARBA" id="ARBA00006347"/>
    </source>
</evidence>
<sequence>MKVSFALFAVLFLQNIFNTQCSADFLNIETFRHAIQPQFVLFYAPWCSHCKELLPTWNQLADKSHEQNKWNNMKITKVNCIEETAFCSAQNIVAYPTMKLFHDGDMTRFDGRRSVGELAVFIEQVLNYKVHIDEEEGLLTLTSENFDAHIKQGVGLHFVDFYAPWCIHCKRFEPTWKAIAKHYEDNPDITIGKVDCTIETSKCRKWGVDKFPTLAMFQDGHQVDTYKGSRDIEAVKTYISDMLYQRGLRVDSARESEKIKEPPINPDEPVHVQQDMIVDFDSDEDAIV</sequence>
<dbReference type="GO" id="GO:0006457">
    <property type="term" value="P:protein folding"/>
    <property type="evidence" value="ECO:0007669"/>
    <property type="project" value="TreeGrafter"/>
</dbReference>
<dbReference type="OrthoDB" id="71336at2759"/>
<dbReference type="InterPro" id="IPR013766">
    <property type="entry name" value="Thioredoxin_domain"/>
</dbReference>
<organism evidence="3 4">
    <name type="scientific">Paramuricea clavata</name>
    <name type="common">Red gorgonian</name>
    <name type="synonym">Violescent sea-whip</name>
    <dbReference type="NCBI Taxonomy" id="317549"/>
    <lineage>
        <taxon>Eukaryota</taxon>
        <taxon>Metazoa</taxon>
        <taxon>Cnidaria</taxon>
        <taxon>Anthozoa</taxon>
        <taxon>Octocorallia</taxon>
        <taxon>Malacalcyonacea</taxon>
        <taxon>Plexauridae</taxon>
        <taxon>Paramuricea</taxon>
    </lineage>
</organism>
<dbReference type="AlphaFoldDB" id="A0A7D9LHB3"/>
<proteinExistence type="inferred from homology"/>